<sequence length="67" mass="6977">MGIRGFEAAAGRWHGFVPCRTGGAPARGARAGAEKAGRGRERPLHRQVIGTGGRPDFGAPGRRGLNI</sequence>
<keyword evidence="3" id="KW-1185">Reference proteome</keyword>
<feature type="compositionally biased region" description="Low complexity" evidence="1">
    <location>
        <begin position="22"/>
        <end position="31"/>
    </location>
</feature>
<organism evidence="2 3">
    <name type="scientific">Azospirillum picis</name>
    <dbReference type="NCBI Taxonomy" id="488438"/>
    <lineage>
        <taxon>Bacteria</taxon>
        <taxon>Pseudomonadati</taxon>
        <taxon>Pseudomonadota</taxon>
        <taxon>Alphaproteobacteria</taxon>
        <taxon>Rhodospirillales</taxon>
        <taxon>Azospirillaceae</taxon>
        <taxon>Azospirillum</taxon>
    </lineage>
</organism>
<protein>
    <submittedName>
        <fullName evidence="2">Uncharacterized protein</fullName>
    </submittedName>
</protein>
<evidence type="ECO:0000313" key="3">
    <source>
        <dbReference type="Proteomes" id="UP001244552"/>
    </source>
</evidence>
<reference evidence="2 3" key="1">
    <citation type="submission" date="2023-07" db="EMBL/GenBank/DDBJ databases">
        <title>Genomic Encyclopedia of Type Strains, Phase IV (KMG-IV): sequencing the most valuable type-strain genomes for metagenomic binning, comparative biology and taxonomic classification.</title>
        <authorList>
            <person name="Goeker M."/>
        </authorList>
    </citation>
    <scope>NUCLEOTIDE SEQUENCE [LARGE SCALE GENOMIC DNA]</scope>
    <source>
        <strain evidence="2 3">DSM 19922</strain>
    </source>
</reference>
<comment type="caution">
    <text evidence="2">The sequence shown here is derived from an EMBL/GenBank/DDBJ whole genome shotgun (WGS) entry which is preliminary data.</text>
</comment>
<accession>A0ABU0MFI1</accession>
<evidence type="ECO:0000313" key="2">
    <source>
        <dbReference type="EMBL" id="MDQ0532197.1"/>
    </source>
</evidence>
<name>A0ABU0MFI1_9PROT</name>
<dbReference type="EMBL" id="JAUSVU010000003">
    <property type="protein sequence ID" value="MDQ0532197.1"/>
    <property type="molecule type" value="Genomic_DNA"/>
</dbReference>
<proteinExistence type="predicted"/>
<gene>
    <name evidence="2" type="ORF">QO018_001041</name>
</gene>
<feature type="compositionally biased region" description="Basic and acidic residues" evidence="1">
    <location>
        <begin position="32"/>
        <end position="44"/>
    </location>
</feature>
<dbReference type="Proteomes" id="UP001244552">
    <property type="component" value="Unassembled WGS sequence"/>
</dbReference>
<evidence type="ECO:0000256" key="1">
    <source>
        <dbReference type="SAM" id="MobiDB-lite"/>
    </source>
</evidence>
<feature type="region of interest" description="Disordered" evidence="1">
    <location>
        <begin position="22"/>
        <end position="67"/>
    </location>
</feature>